<dbReference type="Pfam" id="PF00109">
    <property type="entry name" value="ketoacyl-synt"/>
    <property type="match status" value="1"/>
</dbReference>
<accession>A0ABR1UVU5</accession>
<dbReference type="GeneID" id="92052527"/>
<evidence type="ECO:0000259" key="2">
    <source>
        <dbReference type="Pfam" id="PF00109"/>
    </source>
</evidence>
<dbReference type="Proteomes" id="UP001433268">
    <property type="component" value="Unassembled WGS sequence"/>
</dbReference>
<gene>
    <name evidence="3" type="ORF">PG997_015153</name>
</gene>
<dbReference type="RefSeq" id="XP_066661655.1">
    <property type="nucleotide sequence ID" value="XM_066819467.1"/>
</dbReference>
<evidence type="ECO:0000313" key="3">
    <source>
        <dbReference type="EMBL" id="KAK8063056.1"/>
    </source>
</evidence>
<dbReference type="EMBL" id="JAQQWN010000010">
    <property type="protein sequence ID" value="KAK8063056.1"/>
    <property type="molecule type" value="Genomic_DNA"/>
</dbReference>
<dbReference type="InterPro" id="IPR016039">
    <property type="entry name" value="Thiolase-like"/>
</dbReference>
<feature type="domain" description="Beta-ketoacyl synthase-like N-terminal" evidence="2">
    <location>
        <begin position="62"/>
        <end position="116"/>
    </location>
</feature>
<reference evidence="3 4" key="1">
    <citation type="submission" date="2023-01" db="EMBL/GenBank/DDBJ databases">
        <title>Analysis of 21 Apiospora genomes using comparative genomics revels a genus with tremendous synthesis potential of carbohydrate active enzymes and secondary metabolites.</title>
        <authorList>
            <person name="Sorensen T."/>
        </authorList>
    </citation>
    <scope>NUCLEOTIDE SEQUENCE [LARGE SCALE GENOMIC DNA]</scope>
    <source>
        <strain evidence="3 4">CBS 114990</strain>
    </source>
</reference>
<feature type="compositionally biased region" description="Low complexity" evidence="1">
    <location>
        <begin position="37"/>
        <end position="48"/>
    </location>
</feature>
<feature type="region of interest" description="Disordered" evidence="1">
    <location>
        <begin position="1"/>
        <end position="59"/>
    </location>
</feature>
<name>A0ABR1UVU5_9PEZI</name>
<dbReference type="Gene3D" id="3.40.47.10">
    <property type="match status" value="1"/>
</dbReference>
<proteinExistence type="predicted"/>
<feature type="compositionally biased region" description="Polar residues" evidence="1">
    <location>
        <begin position="1"/>
        <end position="10"/>
    </location>
</feature>
<protein>
    <submittedName>
        <fullName evidence="3">Beta-ketoacyl synthase domain-containing protein</fullName>
    </submittedName>
</protein>
<keyword evidence="4" id="KW-1185">Reference proteome</keyword>
<comment type="caution">
    <text evidence="3">The sequence shown here is derived from an EMBL/GenBank/DDBJ whole genome shotgun (WGS) entry which is preliminary data.</text>
</comment>
<organism evidence="3 4">
    <name type="scientific">Apiospora hydei</name>
    <dbReference type="NCBI Taxonomy" id="1337664"/>
    <lineage>
        <taxon>Eukaryota</taxon>
        <taxon>Fungi</taxon>
        <taxon>Dikarya</taxon>
        <taxon>Ascomycota</taxon>
        <taxon>Pezizomycotina</taxon>
        <taxon>Sordariomycetes</taxon>
        <taxon>Xylariomycetidae</taxon>
        <taxon>Amphisphaeriales</taxon>
        <taxon>Apiosporaceae</taxon>
        <taxon>Apiospora</taxon>
    </lineage>
</organism>
<evidence type="ECO:0000313" key="4">
    <source>
        <dbReference type="Proteomes" id="UP001433268"/>
    </source>
</evidence>
<dbReference type="InterPro" id="IPR014030">
    <property type="entry name" value="Ketoacyl_synth_N"/>
</dbReference>
<sequence>MAASTSTSSFPFGATPAETPGETPYGQTPGESPFAGSPPSSATSVSAADSDDMTPTATDPSAIVGLAFRLPGAKSIPQLWDNVVTKKDLQKKMPEDRFNVDAFYHPQGTNKGTVSLIILHNRAGSLTT</sequence>
<evidence type="ECO:0000256" key="1">
    <source>
        <dbReference type="SAM" id="MobiDB-lite"/>
    </source>
</evidence>
<dbReference type="SUPFAM" id="SSF53901">
    <property type="entry name" value="Thiolase-like"/>
    <property type="match status" value="1"/>
</dbReference>